<dbReference type="AlphaFoldDB" id="A0A4C1U6Q6"/>
<dbReference type="EMBL" id="BGZK01000132">
    <property type="protein sequence ID" value="GBP21777.1"/>
    <property type="molecule type" value="Genomic_DNA"/>
</dbReference>
<proteinExistence type="predicted"/>
<evidence type="ECO:0000256" key="1">
    <source>
        <dbReference type="SAM" id="MobiDB-lite"/>
    </source>
</evidence>
<accession>A0A4C1U6Q6</accession>
<comment type="caution">
    <text evidence="2">The sequence shown here is derived from an EMBL/GenBank/DDBJ whole genome shotgun (WGS) entry which is preliminary data.</text>
</comment>
<name>A0A4C1U6Q6_EUMVA</name>
<evidence type="ECO:0000313" key="3">
    <source>
        <dbReference type="Proteomes" id="UP000299102"/>
    </source>
</evidence>
<sequence>MWAWRGKGMASLNTPMSRHIKSRREAIARPNCCDLTEGGVLRLPLRKNDVRVTEKKEGGGEENMVRESDRAEAKDRGSTIRLGIRTESPAFKSRAKSRARIGTGRDNQKGSWSKPSVGLGLESRTGSKS</sequence>
<feature type="compositionally biased region" description="Basic and acidic residues" evidence="1">
    <location>
        <begin position="52"/>
        <end position="78"/>
    </location>
</feature>
<reference evidence="2 3" key="1">
    <citation type="journal article" date="2019" name="Commun. Biol.">
        <title>The bagworm genome reveals a unique fibroin gene that provides high tensile strength.</title>
        <authorList>
            <person name="Kono N."/>
            <person name="Nakamura H."/>
            <person name="Ohtoshi R."/>
            <person name="Tomita M."/>
            <person name="Numata K."/>
            <person name="Arakawa K."/>
        </authorList>
    </citation>
    <scope>NUCLEOTIDE SEQUENCE [LARGE SCALE GENOMIC DNA]</scope>
</reference>
<keyword evidence="3" id="KW-1185">Reference proteome</keyword>
<evidence type="ECO:0000313" key="2">
    <source>
        <dbReference type="EMBL" id="GBP21777.1"/>
    </source>
</evidence>
<gene>
    <name evidence="2" type="ORF">EVAR_10956_1</name>
</gene>
<protein>
    <submittedName>
        <fullName evidence="2">Uncharacterized protein</fullName>
    </submittedName>
</protein>
<organism evidence="2 3">
    <name type="scientific">Eumeta variegata</name>
    <name type="common">Bagworm moth</name>
    <name type="synonym">Eumeta japonica</name>
    <dbReference type="NCBI Taxonomy" id="151549"/>
    <lineage>
        <taxon>Eukaryota</taxon>
        <taxon>Metazoa</taxon>
        <taxon>Ecdysozoa</taxon>
        <taxon>Arthropoda</taxon>
        <taxon>Hexapoda</taxon>
        <taxon>Insecta</taxon>
        <taxon>Pterygota</taxon>
        <taxon>Neoptera</taxon>
        <taxon>Endopterygota</taxon>
        <taxon>Lepidoptera</taxon>
        <taxon>Glossata</taxon>
        <taxon>Ditrysia</taxon>
        <taxon>Tineoidea</taxon>
        <taxon>Psychidae</taxon>
        <taxon>Oiketicinae</taxon>
        <taxon>Eumeta</taxon>
    </lineage>
</organism>
<feature type="region of interest" description="Disordered" evidence="1">
    <location>
        <begin position="52"/>
        <end position="129"/>
    </location>
</feature>
<dbReference type="Proteomes" id="UP000299102">
    <property type="component" value="Unassembled WGS sequence"/>
</dbReference>